<name>A0ABY0NZN8_9HYPH</name>
<organism evidence="2 3">
    <name type="scientific">Bosea robiniae</name>
    <dbReference type="NCBI Taxonomy" id="1036780"/>
    <lineage>
        <taxon>Bacteria</taxon>
        <taxon>Pseudomonadati</taxon>
        <taxon>Pseudomonadota</taxon>
        <taxon>Alphaproteobacteria</taxon>
        <taxon>Hyphomicrobiales</taxon>
        <taxon>Boseaceae</taxon>
        <taxon>Bosea</taxon>
    </lineage>
</organism>
<evidence type="ECO:0000313" key="3">
    <source>
        <dbReference type="Proteomes" id="UP000199468"/>
    </source>
</evidence>
<dbReference type="PANTHER" id="PTHR38468">
    <property type="entry name" value="SLL0939 PROTEIN"/>
    <property type="match status" value="1"/>
</dbReference>
<evidence type="ECO:0000313" key="2">
    <source>
        <dbReference type="EMBL" id="SDG44326.1"/>
    </source>
</evidence>
<dbReference type="Proteomes" id="UP000199468">
    <property type="component" value="Unassembled WGS sequence"/>
</dbReference>
<keyword evidence="1" id="KW-1133">Transmembrane helix</keyword>
<evidence type="ECO:0000256" key="1">
    <source>
        <dbReference type="SAM" id="Phobius"/>
    </source>
</evidence>
<proteinExistence type="predicted"/>
<dbReference type="Pfam" id="PF07784">
    <property type="entry name" value="DUF1622"/>
    <property type="match status" value="1"/>
</dbReference>
<dbReference type="EMBL" id="FNBZ01000004">
    <property type="protein sequence ID" value="SDG44326.1"/>
    <property type="molecule type" value="Genomic_DNA"/>
</dbReference>
<keyword evidence="1" id="KW-0812">Transmembrane</keyword>
<sequence>MHLKAWLVLVSEHAVVLIEGMALLVVLYAAIEAFVQAVRFLLLRSDGLDGRAVWLRFSRLLVGGLTFQLAADIIETAISTTWETLARIAVVAVIRTFLNYFLERDLARTEAGQADGEAQ</sequence>
<keyword evidence="1" id="KW-0472">Membrane</keyword>
<dbReference type="PANTHER" id="PTHR38468:SF1">
    <property type="entry name" value="SLL0939 PROTEIN"/>
    <property type="match status" value="1"/>
</dbReference>
<accession>A0ABY0NZN8</accession>
<protein>
    <submittedName>
        <fullName evidence="2">Uncharacterized membrane protein</fullName>
    </submittedName>
</protein>
<gene>
    <name evidence="2" type="ORF">SAMN05421844_10432</name>
</gene>
<comment type="caution">
    <text evidence="2">The sequence shown here is derived from an EMBL/GenBank/DDBJ whole genome shotgun (WGS) entry which is preliminary data.</text>
</comment>
<dbReference type="InterPro" id="IPR012427">
    <property type="entry name" value="DUF1622"/>
</dbReference>
<reference evidence="2 3" key="1">
    <citation type="submission" date="2016-10" db="EMBL/GenBank/DDBJ databases">
        <authorList>
            <person name="Varghese N."/>
            <person name="Submissions S."/>
        </authorList>
    </citation>
    <scope>NUCLEOTIDE SEQUENCE [LARGE SCALE GENOMIC DNA]</scope>
    <source>
        <strain evidence="2 3">DSM 26672</strain>
    </source>
</reference>
<feature type="transmembrane region" description="Helical" evidence="1">
    <location>
        <begin position="20"/>
        <end position="42"/>
    </location>
</feature>
<keyword evidence="3" id="KW-1185">Reference proteome</keyword>